<dbReference type="EMBL" id="JBJDQH010000007">
    <property type="protein sequence ID" value="MFK4267682.1"/>
    <property type="molecule type" value="Genomic_DNA"/>
</dbReference>
<evidence type="ECO:0000256" key="1">
    <source>
        <dbReference type="ARBA" id="ARBA00023002"/>
    </source>
</evidence>
<feature type="domain" description="Aldehyde dehydrogenase" evidence="4">
    <location>
        <begin position="22"/>
        <end position="482"/>
    </location>
</feature>
<dbReference type="EC" id="1.2.1.-" evidence="5"/>
<name>A0ABW8LP59_9ACTN</name>
<evidence type="ECO:0000259" key="4">
    <source>
        <dbReference type="Pfam" id="PF00171"/>
    </source>
</evidence>
<dbReference type="InterPro" id="IPR050740">
    <property type="entry name" value="Aldehyde_DH_Superfamily"/>
</dbReference>
<dbReference type="Pfam" id="PF00171">
    <property type="entry name" value="Aldedh"/>
    <property type="match status" value="1"/>
</dbReference>
<proteinExistence type="inferred from homology"/>
<keyword evidence="1 3" id="KW-0560">Oxidoreductase</keyword>
<comment type="caution">
    <text evidence="5">The sequence shown here is derived from an EMBL/GenBank/DDBJ whole genome shotgun (WGS) entry which is preliminary data.</text>
</comment>
<dbReference type="Gene3D" id="3.40.309.10">
    <property type="entry name" value="Aldehyde Dehydrogenase, Chain A, domain 2"/>
    <property type="match status" value="1"/>
</dbReference>
<protein>
    <submittedName>
        <fullName evidence="5">NAD-dependent succinate-semialdehyde dehydrogenase</fullName>
        <ecNumber evidence="5">1.2.1.-</ecNumber>
    </submittedName>
</protein>
<gene>
    <name evidence="5" type="ORF">ACI2L5_22505</name>
</gene>
<dbReference type="InterPro" id="IPR015590">
    <property type="entry name" value="Aldehyde_DH_dom"/>
</dbReference>
<evidence type="ECO:0000256" key="3">
    <source>
        <dbReference type="RuleBase" id="RU003345"/>
    </source>
</evidence>
<dbReference type="Proteomes" id="UP001620295">
    <property type="component" value="Unassembled WGS sequence"/>
</dbReference>
<evidence type="ECO:0000313" key="5">
    <source>
        <dbReference type="EMBL" id="MFK4267682.1"/>
    </source>
</evidence>
<dbReference type="InterPro" id="IPR029510">
    <property type="entry name" value="Ald_DH_CS_GLU"/>
</dbReference>
<dbReference type="InterPro" id="IPR016161">
    <property type="entry name" value="Ald_DH/histidinol_DH"/>
</dbReference>
<dbReference type="SUPFAM" id="SSF53720">
    <property type="entry name" value="ALDH-like"/>
    <property type="match status" value="1"/>
</dbReference>
<evidence type="ECO:0000256" key="2">
    <source>
        <dbReference type="PROSITE-ProRule" id="PRU10007"/>
    </source>
</evidence>
<dbReference type="GO" id="GO:0016491">
    <property type="term" value="F:oxidoreductase activity"/>
    <property type="evidence" value="ECO:0007669"/>
    <property type="project" value="UniProtKB-KW"/>
</dbReference>
<dbReference type="CDD" id="cd07103">
    <property type="entry name" value="ALDH_F5_SSADH_GabD"/>
    <property type="match status" value="1"/>
</dbReference>
<organism evidence="5 6">
    <name type="scientific">Streptomyces milbemycinicus</name>
    <dbReference type="NCBI Taxonomy" id="476552"/>
    <lineage>
        <taxon>Bacteria</taxon>
        <taxon>Bacillati</taxon>
        <taxon>Actinomycetota</taxon>
        <taxon>Actinomycetes</taxon>
        <taxon>Kitasatosporales</taxon>
        <taxon>Streptomycetaceae</taxon>
        <taxon>Streptomyces</taxon>
    </lineage>
</organism>
<dbReference type="Gene3D" id="3.40.605.10">
    <property type="entry name" value="Aldehyde Dehydrogenase, Chain A, domain 1"/>
    <property type="match status" value="1"/>
</dbReference>
<evidence type="ECO:0000313" key="6">
    <source>
        <dbReference type="Proteomes" id="UP001620295"/>
    </source>
</evidence>
<keyword evidence="6" id="KW-1185">Reference proteome</keyword>
<feature type="active site" evidence="2">
    <location>
        <position position="259"/>
    </location>
</feature>
<dbReference type="InterPro" id="IPR016162">
    <property type="entry name" value="Ald_DH_N"/>
</dbReference>
<dbReference type="PANTHER" id="PTHR43353">
    <property type="entry name" value="SUCCINATE-SEMIALDEHYDE DEHYDROGENASE, MITOCHONDRIAL"/>
    <property type="match status" value="1"/>
</dbReference>
<dbReference type="PANTHER" id="PTHR43353:SF5">
    <property type="entry name" value="SUCCINATE-SEMIALDEHYDE DEHYDROGENASE, MITOCHONDRIAL"/>
    <property type="match status" value="1"/>
</dbReference>
<accession>A0ABW8LP59</accession>
<reference evidence="5 6" key="1">
    <citation type="submission" date="2024-11" db="EMBL/GenBank/DDBJ databases">
        <title>The Natural Products Discovery Center: Release of the First 8490 Sequenced Strains for Exploring Actinobacteria Biosynthetic Diversity.</title>
        <authorList>
            <person name="Kalkreuter E."/>
            <person name="Kautsar S.A."/>
            <person name="Yang D."/>
            <person name="Bader C.D."/>
            <person name="Teijaro C.N."/>
            <person name="Fluegel L."/>
            <person name="Davis C.M."/>
            <person name="Simpson J.R."/>
            <person name="Lauterbach L."/>
            <person name="Steele A.D."/>
            <person name="Gui C."/>
            <person name="Meng S."/>
            <person name="Li G."/>
            <person name="Viehrig K."/>
            <person name="Ye F."/>
            <person name="Su P."/>
            <person name="Kiefer A.F."/>
            <person name="Nichols A."/>
            <person name="Cepeda A.J."/>
            <person name="Yan W."/>
            <person name="Fan B."/>
            <person name="Jiang Y."/>
            <person name="Adhikari A."/>
            <person name="Zheng C.-J."/>
            <person name="Schuster L."/>
            <person name="Cowan T.M."/>
            <person name="Smanski M.J."/>
            <person name="Chevrette M.G."/>
            <person name="De Carvalho L.P.S."/>
            <person name="Shen B."/>
        </authorList>
    </citation>
    <scope>NUCLEOTIDE SEQUENCE [LARGE SCALE GENOMIC DNA]</scope>
    <source>
        <strain evidence="5 6">NPDC020863</strain>
    </source>
</reference>
<sequence>MADIKTDVITNVPRHLFIAGQWVPAADGRTFGVENPATETQLCEVADGGAADSARAVEAAVAAQESWARTAPRARSEILRRAYELLMERTDELAMLMTLEMGKPLAEARGEVAYAAEFFRWFSEEAVRIDGGMTATPDGRNRIMVMRQPVGPCMLITPWNFPLAMGTRKIGPAVAAGCTMVLKPAPQTPLSSLALARILQEAGLPDGVLNVVTTTRAQEVVEPALRGGRIRKLSFTGSTAVGRLLLAQCADTVIRTSMELGGNAPFIVFEDADLDVAVEGAMVAKMRNMGEACTAANRLFVHRSVADEFAKRLATRMAALSVGPGTRDGVQVGPLIDAASKQKVVSLVEDAVAKGAKVVAAGVAPQDAGHFYPPTVLAQVSTDSDMLTTEIFGPVAPVIAFDGEDEAVRLANDTEWGLVGYVFTQDVDRALDISERLEVGMVGLNTGLVSNPAAPFGGVKQSGLGREGGRVGIEEFLEYKYIATPVRGRSVS</sequence>
<dbReference type="RefSeq" id="WP_404747032.1">
    <property type="nucleotide sequence ID" value="NZ_JBJDQH010000007.1"/>
</dbReference>
<comment type="similarity">
    <text evidence="3">Belongs to the aldehyde dehydrogenase family.</text>
</comment>
<dbReference type="InterPro" id="IPR016163">
    <property type="entry name" value="Ald_DH_C"/>
</dbReference>
<dbReference type="PROSITE" id="PS00687">
    <property type="entry name" value="ALDEHYDE_DEHYDR_GLU"/>
    <property type="match status" value="1"/>
</dbReference>